<dbReference type="PANTHER" id="PTHR12526">
    <property type="entry name" value="GLYCOSYLTRANSFERASE"/>
    <property type="match status" value="1"/>
</dbReference>
<keyword evidence="2" id="KW-0808">Transferase</keyword>
<evidence type="ECO:0000313" key="3">
    <source>
        <dbReference type="Proteomes" id="UP000004814"/>
    </source>
</evidence>
<evidence type="ECO:0000259" key="1">
    <source>
        <dbReference type="Pfam" id="PF00534"/>
    </source>
</evidence>
<dbReference type="RefSeq" id="WP_006759735.1">
    <property type="nucleotide sequence ID" value="NZ_ABLK01000132.1"/>
</dbReference>
<gene>
    <name evidence="2" type="ORF">BamMEX5DRAFT_3886</name>
</gene>
<feature type="domain" description="Glycosyl transferase family 1" evidence="1">
    <location>
        <begin position="279"/>
        <end position="425"/>
    </location>
</feature>
<dbReference type="Proteomes" id="UP000004814">
    <property type="component" value="Unassembled WGS sequence"/>
</dbReference>
<dbReference type="PANTHER" id="PTHR12526:SF637">
    <property type="entry name" value="GLYCOSYLTRANSFERASE EPSF-RELATED"/>
    <property type="match status" value="1"/>
</dbReference>
<reference evidence="2 3" key="1">
    <citation type="submission" date="2008-03" db="EMBL/GenBank/DDBJ databases">
        <title>Sequencing of the draft genome and assembly of Burkholderia ambifaria MEX-5.</title>
        <authorList>
            <consortium name="US DOE Joint Genome Institute (JGI-PGF)"/>
            <person name="Copeland A."/>
            <person name="Lucas S."/>
            <person name="Lapidus A."/>
            <person name="Glavina del Rio T."/>
            <person name="Dalin E."/>
            <person name="Tice H."/>
            <person name="Bruce D."/>
            <person name="Goodwin L."/>
            <person name="Pitluck S."/>
            <person name="Larimer F."/>
            <person name="Land M.L."/>
            <person name="Hauser L."/>
            <person name="Tiedje J."/>
            <person name="Richardson P."/>
        </authorList>
    </citation>
    <scope>NUCLEOTIDE SEQUENCE [LARGE SCALE GENOMIC DNA]</scope>
    <source>
        <strain evidence="2 3">MEX-5</strain>
    </source>
</reference>
<dbReference type="GO" id="GO:0016757">
    <property type="term" value="F:glycosyltransferase activity"/>
    <property type="evidence" value="ECO:0007669"/>
    <property type="project" value="InterPro"/>
</dbReference>
<organism evidence="2 3">
    <name type="scientific">Burkholderia ambifaria MEX-5</name>
    <dbReference type="NCBI Taxonomy" id="396597"/>
    <lineage>
        <taxon>Bacteria</taxon>
        <taxon>Pseudomonadati</taxon>
        <taxon>Pseudomonadota</taxon>
        <taxon>Betaproteobacteria</taxon>
        <taxon>Burkholderiales</taxon>
        <taxon>Burkholderiaceae</taxon>
        <taxon>Burkholderia</taxon>
        <taxon>Burkholderia cepacia complex</taxon>
    </lineage>
</organism>
<proteinExistence type="predicted"/>
<comment type="caution">
    <text evidence="2">The sequence shown here is derived from an EMBL/GenBank/DDBJ whole genome shotgun (WGS) entry which is preliminary data.</text>
</comment>
<protein>
    <submittedName>
        <fullName evidence="2">Glycosyl transferase group 1</fullName>
    </submittedName>
</protein>
<dbReference type="AlphaFoldDB" id="B1T7X0"/>
<dbReference type="Pfam" id="PF00534">
    <property type="entry name" value="Glycos_transf_1"/>
    <property type="match status" value="1"/>
</dbReference>
<name>B1T7X0_9BURK</name>
<sequence length="456" mass="51016">MPRYQKFLFFAQRVYHRLPLQQQMKWRIRRMILPVLLSLRQENPSIGRALKAAFVPPPTLRNGARELRLQNLLLGLARRGVKNVSHIITVPFMGTGGAENVALNFARAVRELYPQHQVLLVVADRSHVDERVVQVAGVHVVVLGDFTNNDSYEQKQSLLYDLILAIKPAVFHNINSEVGWNVIIESGERLKRVAKLFACIFAFQFAEDGKSKTGYAAYFLQPGLPALTALLSDNQRFVTDARVEFQLGDHGAKLLTIYNPSRVSGDNWRAVALDRIARRGVALSGKRPAFLWAGRLDKEKRIDLLTALAKECPQFDFYVYGQSVVDSGELLPRLPNLHLEGPFSSPAELISDRLYTGFIFTSKWEGMPNILLEIGTLGVPIVAPAVGGVGELITDATGYLLPENPTANDYRAAMEAMIADPATTDTRARSLVELIDERHTWPRFVECVRELEGYGV</sequence>
<dbReference type="InterPro" id="IPR001296">
    <property type="entry name" value="Glyco_trans_1"/>
</dbReference>
<evidence type="ECO:0000313" key="2">
    <source>
        <dbReference type="EMBL" id="EDT40334.1"/>
    </source>
</evidence>
<dbReference type="PATRIC" id="fig|396597.7.peg.4003"/>
<dbReference type="CDD" id="cd03801">
    <property type="entry name" value="GT4_PimA-like"/>
    <property type="match status" value="1"/>
</dbReference>
<dbReference type="EMBL" id="ABLK01000132">
    <property type="protein sequence ID" value="EDT40334.1"/>
    <property type="molecule type" value="Genomic_DNA"/>
</dbReference>
<accession>B1T7X0</accession>
<dbReference type="Gene3D" id="3.40.50.2000">
    <property type="entry name" value="Glycogen Phosphorylase B"/>
    <property type="match status" value="1"/>
</dbReference>
<dbReference type="SUPFAM" id="SSF53756">
    <property type="entry name" value="UDP-Glycosyltransferase/glycogen phosphorylase"/>
    <property type="match status" value="1"/>
</dbReference>